<keyword evidence="8" id="KW-0812">Transmembrane</keyword>
<feature type="region of interest" description="Disordered" evidence="7">
    <location>
        <begin position="1"/>
        <end position="46"/>
    </location>
</feature>
<evidence type="ECO:0000256" key="5">
    <source>
        <dbReference type="ARBA" id="ARBA00023316"/>
    </source>
</evidence>
<evidence type="ECO:0000256" key="4">
    <source>
        <dbReference type="ARBA" id="ARBA00022984"/>
    </source>
</evidence>
<feature type="active site" description="Proton donor/acceptor" evidence="6">
    <location>
        <position position="508"/>
    </location>
</feature>
<dbReference type="Pfam" id="PF03734">
    <property type="entry name" value="YkuD"/>
    <property type="match status" value="1"/>
</dbReference>
<keyword evidence="4 6" id="KW-0573">Peptidoglycan synthesis</keyword>
<comment type="caution">
    <text evidence="10">The sequence shown here is derived from an EMBL/GenBank/DDBJ whole genome shotgun (WGS) entry which is preliminary data.</text>
</comment>
<dbReference type="GO" id="GO:0016740">
    <property type="term" value="F:transferase activity"/>
    <property type="evidence" value="ECO:0007669"/>
    <property type="project" value="UniProtKB-KW"/>
</dbReference>
<comment type="pathway">
    <text evidence="1 6">Cell wall biogenesis; peptidoglycan biosynthesis.</text>
</comment>
<feature type="domain" description="L,D-TPase catalytic" evidence="9">
    <location>
        <begin position="433"/>
        <end position="554"/>
    </location>
</feature>
<evidence type="ECO:0000313" key="10">
    <source>
        <dbReference type="EMBL" id="MEK0306996.1"/>
    </source>
</evidence>
<feature type="compositionally biased region" description="Basic and acidic residues" evidence="7">
    <location>
        <begin position="1"/>
        <end position="11"/>
    </location>
</feature>
<dbReference type="Proteomes" id="UP001373159">
    <property type="component" value="Unassembled WGS sequence"/>
</dbReference>
<keyword evidence="11" id="KW-1185">Reference proteome</keyword>
<evidence type="ECO:0000256" key="1">
    <source>
        <dbReference type="ARBA" id="ARBA00004752"/>
    </source>
</evidence>
<feature type="transmembrane region" description="Helical" evidence="8">
    <location>
        <begin position="89"/>
        <end position="109"/>
    </location>
</feature>
<dbReference type="EMBL" id="JBANBB010000001">
    <property type="protein sequence ID" value="MEK0306996.1"/>
    <property type="molecule type" value="Genomic_DNA"/>
</dbReference>
<dbReference type="SUPFAM" id="SSF141523">
    <property type="entry name" value="L,D-transpeptidase catalytic domain-like"/>
    <property type="match status" value="1"/>
</dbReference>
<proteinExistence type="predicted"/>
<name>A0ABU8ZQF8_9BIFI</name>
<dbReference type="InterPro" id="IPR005490">
    <property type="entry name" value="LD_TPept_cat_dom"/>
</dbReference>
<keyword evidence="2 10" id="KW-0808">Transferase</keyword>
<dbReference type="InterPro" id="IPR038063">
    <property type="entry name" value="Transpep_catalytic_dom"/>
</dbReference>
<keyword evidence="3 6" id="KW-0133">Cell shape</keyword>
<dbReference type="Gene3D" id="2.40.440.10">
    <property type="entry name" value="L,D-transpeptidase catalytic domain-like"/>
    <property type="match status" value="1"/>
</dbReference>
<dbReference type="PANTHER" id="PTHR30582">
    <property type="entry name" value="L,D-TRANSPEPTIDASE"/>
    <property type="match status" value="1"/>
</dbReference>
<keyword evidence="8" id="KW-0472">Membrane</keyword>
<keyword evidence="5 6" id="KW-0961">Cell wall biogenesis/degradation</keyword>
<protein>
    <submittedName>
        <fullName evidence="10">L,D-transpeptidase</fullName>
        <ecNumber evidence="10">2.-.-.-</ecNumber>
    </submittedName>
</protein>
<dbReference type="PANTHER" id="PTHR30582:SF2">
    <property type="entry name" value="L,D-TRANSPEPTIDASE YCIB-RELATED"/>
    <property type="match status" value="1"/>
</dbReference>
<gene>
    <name evidence="10" type="ORF">V8P97_05920</name>
</gene>
<evidence type="ECO:0000256" key="8">
    <source>
        <dbReference type="SAM" id="Phobius"/>
    </source>
</evidence>
<sequence length="563" mass="60270">MTSEGVRDPKEPSAGSGPVIGSERGDDDSTMVMPPIASDAMEGGRDSQVEPVDLFDQTEGWKAFSEVGADRGGGEGDQAIPVRHRRWPLVLLCVLALLAAFLVGAFFGAREYFQQRAAPGVVFAGQSVAGKDSSQLRELVTSRTGSASLKIQDQKGTKVEASLADLGVAVDTDGTVKALLTAKQGSDFNRLNPFLPSSVPLVTKVDEGKLDDFLTDRFIGEKDRALPSSIAYDGRSGRFRVHAGRGGQSPRLAPVKEAIDSLSKDPAGQPSVSVTYDSVQTPISKEKADKAADEANRRLVSPIVIQTGDDNRMTIPADKVAAWIKPESDLQQGAINLDYDRGAVADYLSTALPGKLNRKMVTQTDIKDSKGNVIVTTVRGVDGVQVKGVDGTVGQVVKALQSGDGATIQAAADVTPHDVKSRTVNYDIPDGDMWIRVNLSDQTATAYRGTTQVKVFPICSGRPVDGRESDTGTFFINIRYEVQTMVGRDYVTPGVKWVSYYNKGEGFHTANWNGTGIARGDPAHYGSHGCINMNEQDAKWIYDNAPVGTMVKVEGHEPAGPVR</sequence>
<evidence type="ECO:0000259" key="9">
    <source>
        <dbReference type="PROSITE" id="PS52029"/>
    </source>
</evidence>
<dbReference type="InterPro" id="IPR050979">
    <property type="entry name" value="LD-transpeptidase"/>
</dbReference>
<dbReference type="PROSITE" id="PS52029">
    <property type="entry name" value="LD_TPASE"/>
    <property type="match status" value="1"/>
</dbReference>
<dbReference type="CDD" id="cd16913">
    <property type="entry name" value="YkuD_like"/>
    <property type="match status" value="1"/>
</dbReference>
<evidence type="ECO:0000256" key="3">
    <source>
        <dbReference type="ARBA" id="ARBA00022960"/>
    </source>
</evidence>
<evidence type="ECO:0000256" key="7">
    <source>
        <dbReference type="SAM" id="MobiDB-lite"/>
    </source>
</evidence>
<evidence type="ECO:0000313" key="11">
    <source>
        <dbReference type="Proteomes" id="UP001373159"/>
    </source>
</evidence>
<reference evidence="10 11" key="1">
    <citation type="submission" date="2024-02" db="EMBL/GenBank/DDBJ databases">
        <title>Bifidobacterium honeyensis sp. nov., isolated from the comb honey.</title>
        <authorList>
            <person name="Liu W."/>
            <person name="Li Y."/>
        </authorList>
    </citation>
    <scope>NUCLEOTIDE SEQUENCE [LARGE SCALE GENOMIC DNA]</scope>
    <source>
        <strain evidence="10 11">IMAU50988</strain>
    </source>
</reference>
<accession>A0ABU8ZQF8</accession>
<feature type="active site" description="Nucleophile" evidence="6">
    <location>
        <position position="530"/>
    </location>
</feature>
<evidence type="ECO:0000256" key="6">
    <source>
        <dbReference type="PROSITE-ProRule" id="PRU01373"/>
    </source>
</evidence>
<keyword evidence="8" id="KW-1133">Transmembrane helix</keyword>
<organism evidence="10 11">
    <name type="scientific">Bifidobacterium favimelis</name>
    <dbReference type="NCBI Taxonomy" id="3122979"/>
    <lineage>
        <taxon>Bacteria</taxon>
        <taxon>Bacillati</taxon>
        <taxon>Actinomycetota</taxon>
        <taxon>Actinomycetes</taxon>
        <taxon>Bifidobacteriales</taxon>
        <taxon>Bifidobacteriaceae</taxon>
        <taxon>Bifidobacterium</taxon>
    </lineage>
</organism>
<evidence type="ECO:0000256" key="2">
    <source>
        <dbReference type="ARBA" id="ARBA00022679"/>
    </source>
</evidence>
<dbReference type="RefSeq" id="WP_340469572.1">
    <property type="nucleotide sequence ID" value="NZ_JBANBB010000001.1"/>
</dbReference>
<dbReference type="EC" id="2.-.-.-" evidence="10"/>